<feature type="binding site" evidence="7">
    <location>
        <position position="125"/>
    </location>
    <ligand>
        <name>FMN</name>
        <dbReference type="ChEBI" id="CHEBI:58210"/>
    </ligand>
</feature>
<feature type="binding site" evidence="7">
    <location>
        <position position="162"/>
    </location>
    <ligand>
        <name>glyoxylate</name>
        <dbReference type="ChEBI" id="CHEBI:36655"/>
    </ligand>
</feature>
<feature type="domain" description="FMN hydroxy acid dehydrogenase" evidence="8">
    <location>
        <begin position="1"/>
        <end position="374"/>
    </location>
</feature>
<evidence type="ECO:0000256" key="3">
    <source>
        <dbReference type="ARBA" id="ARBA00022643"/>
    </source>
</evidence>
<dbReference type="InterPro" id="IPR037396">
    <property type="entry name" value="FMN_HAD"/>
</dbReference>
<proteinExistence type="inferred from homology"/>
<dbReference type="PROSITE" id="PS51349">
    <property type="entry name" value="FMN_HYDROXY_ACID_DH_2"/>
    <property type="match status" value="1"/>
</dbReference>
<dbReference type="InterPro" id="IPR008259">
    <property type="entry name" value="FMN_hydac_DH_AS"/>
</dbReference>
<feature type="binding site" evidence="7">
    <location>
        <begin position="327"/>
        <end position="328"/>
    </location>
    <ligand>
        <name>FMN</name>
        <dbReference type="ChEBI" id="CHEBI:58210"/>
    </ligand>
</feature>
<feature type="binding site" evidence="7">
    <location>
        <position position="274"/>
    </location>
    <ligand>
        <name>glyoxylate</name>
        <dbReference type="ChEBI" id="CHEBI:36655"/>
    </ligand>
</feature>
<protein>
    <submittedName>
        <fullName evidence="9">Alpha-hydroxy-acid oxidizing protein</fullName>
    </submittedName>
</protein>
<keyword evidence="3 7" id="KW-0288">FMN</keyword>
<dbReference type="RefSeq" id="WP_169418920.1">
    <property type="nucleotide sequence ID" value="NZ_JABBFX010000001.1"/>
</dbReference>
<gene>
    <name evidence="9" type="ORF">HHL11_13755</name>
</gene>
<keyword evidence="10" id="KW-1185">Reference proteome</keyword>
<dbReference type="Gene3D" id="3.20.20.70">
    <property type="entry name" value="Aldolase class I"/>
    <property type="match status" value="1"/>
</dbReference>
<dbReference type="EMBL" id="JABBFX010000001">
    <property type="protein sequence ID" value="NML44817.1"/>
    <property type="molecule type" value="Genomic_DNA"/>
</dbReference>
<dbReference type="PANTHER" id="PTHR10578">
    <property type="entry name" value="S -2-HYDROXY-ACID OXIDASE-RELATED"/>
    <property type="match status" value="1"/>
</dbReference>
<comment type="similarity">
    <text evidence="5">Belongs to the FMN-dependent alpha-hydroxy acid dehydrogenase family.</text>
</comment>
<dbReference type="InterPro" id="IPR013785">
    <property type="entry name" value="Aldolase_TIM"/>
</dbReference>
<dbReference type="InterPro" id="IPR000262">
    <property type="entry name" value="FMN-dep_DH"/>
</dbReference>
<dbReference type="SUPFAM" id="SSF51395">
    <property type="entry name" value="FMN-linked oxidoreductases"/>
    <property type="match status" value="1"/>
</dbReference>
<dbReference type="PROSITE" id="PS00557">
    <property type="entry name" value="FMN_HYDROXY_ACID_DH_1"/>
    <property type="match status" value="1"/>
</dbReference>
<evidence type="ECO:0000256" key="2">
    <source>
        <dbReference type="ARBA" id="ARBA00022630"/>
    </source>
</evidence>
<sequence length="374" mass="39897">MILNLPDCEAAARRRLPRCLFEFIEGGSEDGVSVRANRAAFEARRLVPRVLRDTASRDQLCATLGGGWSAPFGIAPMGAAGLACFRADLALARAALAAGIPFILSGASLVSLERVLEANPQAWFQMYPSSHEPENQALLARLRAAGYGTLVVTADVPVGGNRERDVRNGYGSPLRPSFKLARDAALRPRWLLRTFLRTLGAEGMPHFENFAAGRAPMFSRTAVRQHRRDSLSWDWLASVRAQWTGRLVLKGVLAAEDAEAASRLGLDGVIVSNHGGRQLDGAAAPLDQLAAVKAASGGMAVMLDSGVRRGTDVLKALALGAEHVFVGRPFLYAAAVGGEEGVGQAIQLLRAEIDRDMALLGCVRLTEVADRLAA</sequence>
<feature type="binding site" evidence="7">
    <location>
        <position position="272"/>
    </location>
    <ligand>
        <name>FMN</name>
        <dbReference type="ChEBI" id="CHEBI:58210"/>
    </ligand>
</feature>
<feature type="binding site" evidence="7">
    <location>
        <position position="250"/>
    </location>
    <ligand>
        <name>FMN</name>
        <dbReference type="ChEBI" id="CHEBI:58210"/>
    </ligand>
</feature>
<evidence type="ECO:0000256" key="6">
    <source>
        <dbReference type="PIRSR" id="PIRSR000138-1"/>
    </source>
</evidence>
<evidence type="ECO:0000256" key="7">
    <source>
        <dbReference type="PIRSR" id="PIRSR000138-2"/>
    </source>
</evidence>
<feature type="binding site" evidence="7">
    <location>
        <position position="105"/>
    </location>
    <ligand>
        <name>FMN</name>
        <dbReference type="ChEBI" id="CHEBI:58210"/>
    </ligand>
</feature>
<dbReference type="PANTHER" id="PTHR10578:SF107">
    <property type="entry name" value="2-HYDROXYACID OXIDASE 1"/>
    <property type="match status" value="1"/>
</dbReference>
<comment type="cofactor">
    <cofactor evidence="1">
        <name>FMN</name>
        <dbReference type="ChEBI" id="CHEBI:58210"/>
    </cofactor>
</comment>
<name>A0A848H2V9_9BURK</name>
<organism evidence="9 10">
    <name type="scientific">Ramlibacter agri</name>
    <dbReference type="NCBI Taxonomy" id="2728837"/>
    <lineage>
        <taxon>Bacteria</taxon>
        <taxon>Pseudomonadati</taxon>
        <taxon>Pseudomonadota</taxon>
        <taxon>Betaproteobacteria</taxon>
        <taxon>Burkholderiales</taxon>
        <taxon>Comamonadaceae</taxon>
        <taxon>Ramlibacter</taxon>
    </lineage>
</organism>
<keyword evidence="2 7" id="KW-0285">Flavoprotein</keyword>
<feature type="binding site" evidence="7">
    <location>
        <position position="127"/>
    </location>
    <ligand>
        <name>glyoxylate</name>
        <dbReference type="ChEBI" id="CHEBI:36655"/>
    </ligand>
</feature>
<dbReference type="PIRSF" id="PIRSF000138">
    <property type="entry name" value="Al-hdrx_acd_dh"/>
    <property type="match status" value="1"/>
</dbReference>
<dbReference type="Pfam" id="PF01070">
    <property type="entry name" value="FMN_dh"/>
    <property type="match status" value="1"/>
</dbReference>
<dbReference type="GO" id="GO:0010181">
    <property type="term" value="F:FMN binding"/>
    <property type="evidence" value="ECO:0007669"/>
    <property type="project" value="InterPro"/>
</dbReference>
<evidence type="ECO:0000256" key="4">
    <source>
        <dbReference type="ARBA" id="ARBA00023002"/>
    </source>
</evidence>
<dbReference type="CDD" id="cd02809">
    <property type="entry name" value="alpha_hydroxyacid_oxid_FMN"/>
    <property type="match status" value="1"/>
</dbReference>
<evidence type="ECO:0000256" key="5">
    <source>
        <dbReference type="ARBA" id="ARBA00024042"/>
    </source>
</evidence>
<reference evidence="9 10" key="1">
    <citation type="submission" date="2020-04" db="EMBL/GenBank/DDBJ databases">
        <title>Ramlibacter sp. G-1-2-2 isolated from soil.</title>
        <authorList>
            <person name="Dahal R.H."/>
        </authorList>
    </citation>
    <scope>NUCLEOTIDE SEQUENCE [LARGE SCALE GENOMIC DNA]</scope>
    <source>
        <strain evidence="9 10">G-1-2-2</strain>
    </source>
</reference>
<dbReference type="GO" id="GO:0016491">
    <property type="term" value="F:oxidoreductase activity"/>
    <property type="evidence" value="ECO:0007669"/>
    <property type="project" value="UniProtKB-KW"/>
</dbReference>
<evidence type="ECO:0000313" key="9">
    <source>
        <dbReference type="EMBL" id="NML44817.1"/>
    </source>
</evidence>
<feature type="binding site" evidence="7">
    <location>
        <position position="277"/>
    </location>
    <ligand>
        <name>glyoxylate</name>
        <dbReference type="ChEBI" id="CHEBI:36655"/>
    </ligand>
</feature>
<feature type="binding site" evidence="7">
    <location>
        <begin position="76"/>
        <end position="78"/>
    </location>
    <ligand>
        <name>FMN</name>
        <dbReference type="ChEBI" id="CHEBI:58210"/>
    </ligand>
</feature>
<accession>A0A848H2V9</accession>
<feature type="binding site" evidence="7">
    <location>
        <begin position="304"/>
        <end position="308"/>
    </location>
    <ligand>
        <name>FMN</name>
        <dbReference type="ChEBI" id="CHEBI:58210"/>
    </ligand>
</feature>
<comment type="caution">
    <text evidence="9">The sequence shown here is derived from an EMBL/GenBank/DDBJ whole genome shotgun (WGS) entry which is preliminary data.</text>
</comment>
<feature type="binding site" evidence="7">
    <location>
        <position position="153"/>
    </location>
    <ligand>
        <name>FMN</name>
        <dbReference type="ChEBI" id="CHEBI:58210"/>
    </ligand>
</feature>
<dbReference type="Proteomes" id="UP000541185">
    <property type="component" value="Unassembled WGS sequence"/>
</dbReference>
<keyword evidence="4" id="KW-0560">Oxidoreductase</keyword>
<evidence type="ECO:0000259" key="8">
    <source>
        <dbReference type="PROSITE" id="PS51349"/>
    </source>
</evidence>
<dbReference type="AlphaFoldDB" id="A0A848H2V9"/>
<feature type="active site" description="Proton acceptor" evidence="6">
    <location>
        <position position="274"/>
    </location>
</feature>
<evidence type="ECO:0000256" key="1">
    <source>
        <dbReference type="ARBA" id="ARBA00001917"/>
    </source>
</evidence>
<dbReference type="InterPro" id="IPR012133">
    <property type="entry name" value="Alpha-hydoxy_acid_DH_FMN"/>
</dbReference>
<evidence type="ECO:0000313" key="10">
    <source>
        <dbReference type="Proteomes" id="UP000541185"/>
    </source>
</evidence>